<evidence type="ECO:0000313" key="1">
    <source>
        <dbReference type="EMBL" id="KAF9453170.1"/>
    </source>
</evidence>
<evidence type="ECO:0000313" key="2">
    <source>
        <dbReference type="Proteomes" id="UP000807342"/>
    </source>
</evidence>
<organism evidence="1 2">
    <name type="scientific">Macrolepiota fuliginosa MF-IS2</name>
    <dbReference type="NCBI Taxonomy" id="1400762"/>
    <lineage>
        <taxon>Eukaryota</taxon>
        <taxon>Fungi</taxon>
        <taxon>Dikarya</taxon>
        <taxon>Basidiomycota</taxon>
        <taxon>Agaricomycotina</taxon>
        <taxon>Agaricomycetes</taxon>
        <taxon>Agaricomycetidae</taxon>
        <taxon>Agaricales</taxon>
        <taxon>Agaricineae</taxon>
        <taxon>Agaricaceae</taxon>
        <taxon>Macrolepiota</taxon>
    </lineage>
</organism>
<dbReference type="EMBL" id="MU151064">
    <property type="protein sequence ID" value="KAF9453170.1"/>
    <property type="molecule type" value="Genomic_DNA"/>
</dbReference>
<proteinExistence type="predicted"/>
<sequence length="135" mass="15406">MTLDNGFYTFCYFGEREDVNTRVGGVYASSRNGKKRPVTAESLGPVSGLKIRWWVAKVADKDLYTVTEVRDDECIPGQWTRSCTQTDVPVFLFDHVRPYKDSTSEWGIHEVDQGVYHIMGNSRSGGADWLDLRYE</sequence>
<dbReference type="AlphaFoldDB" id="A0A9P5XP83"/>
<dbReference type="Gene3D" id="2.80.10.50">
    <property type="match status" value="1"/>
</dbReference>
<name>A0A9P5XP83_9AGAR</name>
<dbReference type="OrthoDB" id="2913511at2759"/>
<reference evidence="1" key="1">
    <citation type="submission" date="2020-11" db="EMBL/GenBank/DDBJ databases">
        <authorList>
            <consortium name="DOE Joint Genome Institute"/>
            <person name="Ahrendt S."/>
            <person name="Riley R."/>
            <person name="Andreopoulos W."/>
            <person name="Labutti K."/>
            <person name="Pangilinan J."/>
            <person name="Ruiz-Duenas F.J."/>
            <person name="Barrasa J.M."/>
            <person name="Sanchez-Garcia M."/>
            <person name="Camarero S."/>
            <person name="Miyauchi S."/>
            <person name="Serrano A."/>
            <person name="Linde D."/>
            <person name="Babiker R."/>
            <person name="Drula E."/>
            <person name="Ayuso-Fernandez I."/>
            <person name="Pacheco R."/>
            <person name="Padilla G."/>
            <person name="Ferreira P."/>
            <person name="Barriuso J."/>
            <person name="Kellner H."/>
            <person name="Castanera R."/>
            <person name="Alfaro M."/>
            <person name="Ramirez L."/>
            <person name="Pisabarro A.G."/>
            <person name="Kuo A."/>
            <person name="Tritt A."/>
            <person name="Lipzen A."/>
            <person name="He G."/>
            <person name="Yan M."/>
            <person name="Ng V."/>
            <person name="Cullen D."/>
            <person name="Martin F."/>
            <person name="Rosso M.-N."/>
            <person name="Henrissat B."/>
            <person name="Hibbett D."/>
            <person name="Martinez A.T."/>
            <person name="Grigoriev I.V."/>
        </authorList>
    </citation>
    <scope>NUCLEOTIDE SEQUENCE</scope>
    <source>
        <strain evidence="1">MF-IS2</strain>
    </source>
</reference>
<accession>A0A9P5XP83</accession>
<comment type="caution">
    <text evidence="1">The sequence shown here is derived from an EMBL/GenBank/DDBJ whole genome shotgun (WGS) entry which is preliminary data.</text>
</comment>
<keyword evidence="2" id="KW-1185">Reference proteome</keyword>
<protein>
    <submittedName>
        <fullName evidence="1">Uncharacterized protein</fullName>
    </submittedName>
</protein>
<dbReference type="Proteomes" id="UP000807342">
    <property type="component" value="Unassembled WGS sequence"/>
</dbReference>
<feature type="non-terminal residue" evidence="1">
    <location>
        <position position="135"/>
    </location>
</feature>
<gene>
    <name evidence="1" type="ORF">P691DRAFT_623619</name>
</gene>